<gene>
    <name evidence="6" type="ORF">TASK_LOCUS906</name>
</gene>
<keyword evidence="2 5" id="KW-0812">Transmembrane</keyword>
<evidence type="ECO:0000256" key="1">
    <source>
        <dbReference type="ARBA" id="ARBA00004141"/>
    </source>
</evidence>
<name>A0A0R3VUB7_TAEAS</name>
<dbReference type="EMBL" id="UYRS01000156">
    <property type="protein sequence ID" value="VDK22138.1"/>
    <property type="molecule type" value="Genomic_DNA"/>
</dbReference>
<evidence type="ECO:0000313" key="6">
    <source>
        <dbReference type="EMBL" id="VDK22138.1"/>
    </source>
</evidence>
<evidence type="ECO:0000256" key="2">
    <source>
        <dbReference type="ARBA" id="ARBA00022692"/>
    </source>
</evidence>
<keyword evidence="7" id="KW-1185">Reference proteome</keyword>
<keyword evidence="3 5" id="KW-1133">Transmembrane helix</keyword>
<protein>
    <submittedName>
        <fullName evidence="6 8">Uncharacterized protein</fullName>
    </submittedName>
</protein>
<dbReference type="GO" id="GO:0016020">
    <property type="term" value="C:membrane"/>
    <property type="evidence" value="ECO:0007669"/>
    <property type="project" value="UniProtKB-SubCell"/>
</dbReference>
<evidence type="ECO:0000313" key="7">
    <source>
        <dbReference type="Proteomes" id="UP000282613"/>
    </source>
</evidence>
<organism evidence="8">
    <name type="scientific">Taenia asiatica</name>
    <name type="common">Asian tapeworm</name>
    <dbReference type="NCBI Taxonomy" id="60517"/>
    <lineage>
        <taxon>Eukaryota</taxon>
        <taxon>Metazoa</taxon>
        <taxon>Spiralia</taxon>
        <taxon>Lophotrochozoa</taxon>
        <taxon>Platyhelminthes</taxon>
        <taxon>Cestoda</taxon>
        <taxon>Eucestoda</taxon>
        <taxon>Cyclophyllidea</taxon>
        <taxon>Taeniidae</taxon>
        <taxon>Taenia</taxon>
    </lineage>
</organism>
<dbReference type="Pfam" id="PF00335">
    <property type="entry name" value="Tetraspanin"/>
    <property type="match status" value="1"/>
</dbReference>
<evidence type="ECO:0000256" key="3">
    <source>
        <dbReference type="ARBA" id="ARBA00022989"/>
    </source>
</evidence>
<evidence type="ECO:0000256" key="4">
    <source>
        <dbReference type="ARBA" id="ARBA00023136"/>
    </source>
</evidence>
<feature type="transmembrane region" description="Helical" evidence="5">
    <location>
        <begin position="12"/>
        <end position="35"/>
    </location>
</feature>
<accession>A0A0R3VUB7</accession>
<evidence type="ECO:0000313" key="8">
    <source>
        <dbReference type="WBParaSite" id="TASK_0000090501-mRNA-1"/>
    </source>
</evidence>
<dbReference type="InterPro" id="IPR018499">
    <property type="entry name" value="Tetraspanin/Peripherin"/>
</dbReference>
<sequence length="139" mass="14670">MPAYEAGSAPMVAIVVAISVALMIVSLLGCIGALLRKPYMLGAFALVTTILALIEIGIYLIIVLVANENVSMNETCHNSKNTNLKKAYNWLTALDNTTSGVELSKKIRGYAVPFGICVNFLAALQIFSGALACAVVFGT</sequence>
<feature type="transmembrane region" description="Helical" evidence="5">
    <location>
        <begin position="42"/>
        <end position="65"/>
    </location>
</feature>
<dbReference type="WBParaSite" id="TASK_0000090501-mRNA-1">
    <property type="protein sequence ID" value="TASK_0000090501-mRNA-1"/>
    <property type="gene ID" value="TASK_0000090501"/>
</dbReference>
<feature type="transmembrane region" description="Helical" evidence="5">
    <location>
        <begin position="110"/>
        <end position="137"/>
    </location>
</feature>
<reference evidence="8" key="1">
    <citation type="submission" date="2017-02" db="UniProtKB">
        <authorList>
            <consortium name="WormBaseParasite"/>
        </authorList>
    </citation>
    <scope>IDENTIFICATION</scope>
</reference>
<dbReference type="OrthoDB" id="10439142at2759"/>
<reference evidence="6 7" key="2">
    <citation type="submission" date="2018-11" db="EMBL/GenBank/DDBJ databases">
        <authorList>
            <consortium name="Pathogen Informatics"/>
        </authorList>
    </citation>
    <scope>NUCLEOTIDE SEQUENCE [LARGE SCALE GENOMIC DNA]</scope>
</reference>
<keyword evidence="4 5" id="KW-0472">Membrane</keyword>
<evidence type="ECO:0000256" key="5">
    <source>
        <dbReference type="SAM" id="Phobius"/>
    </source>
</evidence>
<comment type="subcellular location">
    <subcellularLocation>
        <location evidence="1">Membrane</location>
        <topology evidence="1">Multi-pass membrane protein</topology>
    </subcellularLocation>
</comment>
<proteinExistence type="predicted"/>
<dbReference type="AlphaFoldDB" id="A0A0R3VUB7"/>
<dbReference type="Proteomes" id="UP000282613">
    <property type="component" value="Unassembled WGS sequence"/>
</dbReference>